<protein>
    <recommendedName>
        <fullName evidence="7">Non-homologous end-joining factor 1</fullName>
    </recommendedName>
</protein>
<dbReference type="CDD" id="cd22285">
    <property type="entry name" value="HD_XLF_N"/>
    <property type="match status" value="1"/>
</dbReference>
<dbReference type="InterPro" id="IPR015381">
    <property type="entry name" value="XLF-like_N"/>
</dbReference>
<dbReference type="GO" id="GO:0006303">
    <property type="term" value="P:double-strand break repair via nonhomologous end joining"/>
    <property type="evidence" value="ECO:0007669"/>
    <property type="project" value="TreeGrafter"/>
</dbReference>
<keyword evidence="3" id="KW-0238">DNA-binding</keyword>
<reference evidence="10" key="1">
    <citation type="submission" date="2016-07" db="EMBL/GenBank/DDBJ databases">
        <authorList>
            <person name="Bretaudeau A."/>
        </authorList>
    </citation>
    <scope>NUCLEOTIDE SEQUENCE</scope>
    <source>
        <strain evidence="10">Rice</strain>
        <tissue evidence="10">Whole body</tissue>
    </source>
</reference>
<evidence type="ECO:0000313" key="10">
    <source>
        <dbReference type="EMBL" id="SOQ41373.1"/>
    </source>
</evidence>
<name>A0A2H1VKM4_SPOFR</name>
<gene>
    <name evidence="10" type="ORF">SFRICE_021312</name>
</gene>
<dbReference type="Gene3D" id="2.170.210.10">
    <property type="entry name" value="DNA double-strand break repair and VJ recombination XRCC4, N-terminal"/>
    <property type="match status" value="1"/>
</dbReference>
<evidence type="ECO:0000256" key="4">
    <source>
        <dbReference type="ARBA" id="ARBA00023204"/>
    </source>
</evidence>
<dbReference type="GO" id="GO:0045027">
    <property type="term" value="F:DNA end binding"/>
    <property type="evidence" value="ECO:0007669"/>
    <property type="project" value="TreeGrafter"/>
</dbReference>
<proteinExistence type="inferred from homology"/>
<dbReference type="InterPro" id="IPR052287">
    <property type="entry name" value="NHEJ_factor"/>
</dbReference>
<comment type="subcellular location">
    <subcellularLocation>
        <location evidence="1">Nucleus</location>
    </subcellularLocation>
</comment>
<evidence type="ECO:0000256" key="5">
    <source>
        <dbReference type="ARBA" id="ARBA00023242"/>
    </source>
</evidence>
<organism evidence="10">
    <name type="scientific">Spodoptera frugiperda</name>
    <name type="common">Fall armyworm</name>
    <dbReference type="NCBI Taxonomy" id="7108"/>
    <lineage>
        <taxon>Eukaryota</taxon>
        <taxon>Metazoa</taxon>
        <taxon>Ecdysozoa</taxon>
        <taxon>Arthropoda</taxon>
        <taxon>Hexapoda</taxon>
        <taxon>Insecta</taxon>
        <taxon>Pterygota</taxon>
        <taxon>Neoptera</taxon>
        <taxon>Endopterygota</taxon>
        <taxon>Lepidoptera</taxon>
        <taxon>Glossata</taxon>
        <taxon>Ditrysia</taxon>
        <taxon>Noctuoidea</taxon>
        <taxon>Noctuidae</taxon>
        <taxon>Amphipyrinae</taxon>
        <taxon>Spodoptera</taxon>
    </lineage>
</organism>
<evidence type="ECO:0000259" key="9">
    <source>
        <dbReference type="Pfam" id="PF09302"/>
    </source>
</evidence>
<keyword evidence="2" id="KW-0227">DNA damage</keyword>
<dbReference type="EMBL" id="ODYU01003069">
    <property type="protein sequence ID" value="SOQ41373.1"/>
    <property type="molecule type" value="Genomic_DNA"/>
</dbReference>
<evidence type="ECO:0000256" key="3">
    <source>
        <dbReference type="ARBA" id="ARBA00023125"/>
    </source>
</evidence>
<dbReference type="AlphaFoldDB" id="A0A2H1VKM4"/>
<evidence type="ECO:0000256" key="8">
    <source>
        <dbReference type="SAM" id="MobiDB-lite"/>
    </source>
</evidence>
<keyword evidence="5" id="KW-0539">Nucleus</keyword>
<dbReference type="InterPro" id="IPR038051">
    <property type="entry name" value="XRCC4-like_N_sf"/>
</dbReference>
<sequence length="412" mass="48296">MWKRIKETHYFLFFSTEHGYEICITDNINVWTILYSQTEFLDEIKTSNDGLELADDNEYLRRGMHLVSNIDYLTKFEILKLDNGLTLFISLTMSFRFPFYLKCKLSKGSQELFYQKVTRPLLKSISDLRESQSELRRLLIKKDMEIEEYKASSGVVDRYLQTVPFNDAEHMFKHKVYDENFSLSPKTITENVKHLDNTVGRQMQNRNENQAVIQQPVPNVRPQVNVRPEGNVRPERNVRPEGNVRPERNVRPEVNVRPERNVRTEGNVRPERNARPEGNVRPERNVRPEGNVRPERNARPEGNVRPERNVRPEGNVRPERNVRPEENVEREANVRPEVNVRPEPQAPVKQEPDIIEPDTTVPIDPVPYRKNGIKSEDDETSVSITASVSYQPELRRESLRPHVPRKRTKFNL</sequence>
<feature type="region of interest" description="Disordered" evidence="8">
    <location>
        <begin position="354"/>
        <end position="412"/>
    </location>
</feature>
<evidence type="ECO:0000256" key="6">
    <source>
        <dbReference type="ARBA" id="ARBA00025747"/>
    </source>
</evidence>
<feature type="compositionally biased region" description="Basic residues" evidence="8">
    <location>
        <begin position="402"/>
        <end position="412"/>
    </location>
</feature>
<dbReference type="Pfam" id="PF09302">
    <property type="entry name" value="XLF"/>
    <property type="match status" value="1"/>
</dbReference>
<evidence type="ECO:0000256" key="2">
    <source>
        <dbReference type="ARBA" id="ARBA00022763"/>
    </source>
</evidence>
<keyword evidence="4" id="KW-0234">DNA repair</keyword>
<feature type="compositionally biased region" description="Basic and acidic residues" evidence="8">
    <location>
        <begin position="230"/>
        <end position="331"/>
    </location>
</feature>
<feature type="domain" description="XLF-like N-terminal" evidence="9">
    <location>
        <begin position="2"/>
        <end position="102"/>
    </location>
</feature>
<evidence type="ECO:0000256" key="1">
    <source>
        <dbReference type="ARBA" id="ARBA00004123"/>
    </source>
</evidence>
<feature type="region of interest" description="Disordered" evidence="8">
    <location>
        <begin position="211"/>
        <end position="331"/>
    </location>
</feature>
<comment type="similarity">
    <text evidence="6">Belongs to the XRCC4-XLF family. XLF subfamily.</text>
</comment>
<dbReference type="PANTHER" id="PTHR32235:SF1">
    <property type="entry name" value="NON-HOMOLOGOUS END-JOINING FACTOR 1"/>
    <property type="match status" value="1"/>
</dbReference>
<dbReference type="Gene3D" id="1.10.287.450">
    <property type="entry name" value="Helix hairpin bin"/>
    <property type="match status" value="1"/>
</dbReference>
<evidence type="ECO:0000256" key="7">
    <source>
        <dbReference type="ARBA" id="ARBA00044529"/>
    </source>
</evidence>
<dbReference type="PANTHER" id="PTHR32235">
    <property type="entry name" value="NON-HOMOLOGOUS END-JOINING FACTOR 1"/>
    <property type="match status" value="1"/>
</dbReference>
<feature type="compositionally biased region" description="Polar residues" evidence="8">
    <location>
        <begin position="381"/>
        <end position="390"/>
    </location>
</feature>
<feature type="compositionally biased region" description="Low complexity" evidence="8">
    <location>
        <begin position="214"/>
        <end position="228"/>
    </location>
</feature>
<dbReference type="GO" id="GO:0032807">
    <property type="term" value="C:DNA ligase IV complex"/>
    <property type="evidence" value="ECO:0007669"/>
    <property type="project" value="TreeGrafter"/>
</dbReference>
<accession>A0A2H1VKM4</accession>